<name>A0A1X4XUH4_9BACT</name>
<dbReference type="EC" id="1.1.1.58" evidence="5"/>
<dbReference type="Gene3D" id="1.10.1040.10">
    <property type="entry name" value="N-(1-d-carboxylethyl)-l-norvaline Dehydrogenase, domain 2"/>
    <property type="match status" value="1"/>
</dbReference>
<reference evidence="5 6" key="1">
    <citation type="journal article" date="2017" name="Front. Microbiol.">
        <title>Genome Sequence of Desulfurella amilsii Strain TR1 and Comparative Genomics of Desulfurellaceae Family.</title>
        <authorList>
            <person name="Florentino A.P."/>
            <person name="Stams A.J."/>
            <person name="Sanchez-Andrea I."/>
        </authorList>
    </citation>
    <scope>NUCLEOTIDE SEQUENCE [LARGE SCALE GENOMIC DNA]</scope>
    <source>
        <strain evidence="5 6">TR1</strain>
    </source>
</reference>
<dbReference type="SUPFAM" id="SSF51735">
    <property type="entry name" value="NAD(P)-binding Rossmann-fold domains"/>
    <property type="match status" value="1"/>
</dbReference>
<feature type="domain" description="Mannitol dehydrogenase N-terminal" evidence="3">
    <location>
        <begin position="8"/>
        <end position="205"/>
    </location>
</feature>
<dbReference type="InterPro" id="IPR013328">
    <property type="entry name" value="6PGD_dom2"/>
</dbReference>
<proteinExistence type="predicted"/>
<protein>
    <submittedName>
        <fullName evidence="5">Altronate oxidoreductase</fullName>
        <ecNumber evidence="5">1.1.1.58</ecNumber>
    </submittedName>
</protein>
<dbReference type="InterPro" id="IPR013118">
    <property type="entry name" value="Mannitol_DH_C"/>
</dbReference>
<dbReference type="GO" id="GO:0019592">
    <property type="term" value="P:mannitol catabolic process"/>
    <property type="evidence" value="ECO:0007669"/>
    <property type="project" value="TreeGrafter"/>
</dbReference>
<dbReference type="Proteomes" id="UP000194141">
    <property type="component" value="Unassembled WGS sequence"/>
</dbReference>
<dbReference type="EMBL" id="MDSU01000018">
    <property type="protein sequence ID" value="OSS41181.1"/>
    <property type="molecule type" value="Genomic_DNA"/>
</dbReference>
<accession>A0A1X4XUH4</accession>
<dbReference type="STRING" id="1562698.DESAMIL20_734"/>
<dbReference type="GO" id="GO:0008926">
    <property type="term" value="F:mannitol-1-phosphate 5-dehydrogenase activity"/>
    <property type="evidence" value="ECO:0007669"/>
    <property type="project" value="TreeGrafter"/>
</dbReference>
<evidence type="ECO:0000259" key="3">
    <source>
        <dbReference type="Pfam" id="PF01232"/>
    </source>
</evidence>
<dbReference type="PANTHER" id="PTHR30524:SF0">
    <property type="entry name" value="ALTRONATE OXIDOREDUCTASE-RELATED"/>
    <property type="match status" value="1"/>
</dbReference>
<dbReference type="InterPro" id="IPR013131">
    <property type="entry name" value="Mannitol_DH_N"/>
</dbReference>
<comment type="caution">
    <text evidence="5">The sequence shown here is derived from an EMBL/GenBank/DDBJ whole genome shotgun (WGS) entry which is preliminary data.</text>
</comment>
<evidence type="ECO:0000256" key="2">
    <source>
        <dbReference type="ARBA" id="ARBA00023027"/>
    </source>
</evidence>
<dbReference type="SUPFAM" id="SSF48179">
    <property type="entry name" value="6-phosphogluconate dehydrogenase C-terminal domain-like"/>
    <property type="match status" value="1"/>
</dbReference>
<gene>
    <name evidence="5" type="ORF">DESAMIL20_734</name>
</gene>
<dbReference type="InterPro" id="IPR008927">
    <property type="entry name" value="6-PGluconate_DH-like_C_sf"/>
</dbReference>
<keyword evidence="6" id="KW-1185">Reference proteome</keyword>
<dbReference type="InterPro" id="IPR036291">
    <property type="entry name" value="NAD(P)-bd_dom_sf"/>
</dbReference>
<dbReference type="Gene3D" id="3.40.50.720">
    <property type="entry name" value="NAD(P)-binding Rossmann-like Domain"/>
    <property type="match status" value="1"/>
</dbReference>
<dbReference type="Pfam" id="PF08125">
    <property type="entry name" value="Mannitol_dh_C"/>
    <property type="match status" value="1"/>
</dbReference>
<keyword evidence="2" id="KW-0520">NAD</keyword>
<keyword evidence="1 5" id="KW-0560">Oxidoreductase</keyword>
<evidence type="ECO:0000259" key="4">
    <source>
        <dbReference type="Pfam" id="PF08125"/>
    </source>
</evidence>
<evidence type="ECO:0000313" key="5">
    <source>
        <dbReference type="EMBL" id="OSS41181.1"/>
    </source>
</evidence>
<organism evidence="5 6">
    <name type="scientific">Desulfurella amilsii</name>
    <dbReference type="NCBI Taxonomy" id="1562698"/>
    <lineage>
        <taxon>Bacteria</taxon>
        <taxon>Pseudomonadati</taxon>
        <taxon>Campylobacterota</taxon>
        <taxon>Desulfurellia</taxon>
        <taxon>Desulfurellales</taxon>
        <taxon>Desulfurellaceae</taxon>
        <taxon>Desulfurella</taxon>
    </lineage>
</organism>
<feature type="domain" description="Mannitol dehydrogenase C-terminal" evidence="4">
    <location>
        <begin position="223"/>
        <end position="329"/>
    </location>
</feature>
<evidence type="ECO:0000256" key="1">
    <source>
        <dbReference type="ARBA" id="ARBA00023002"/>
    </source>
</evidence>
<evidence type="ECO:0000313" key="6">
    <source>
        <dbReference type="Proteomes" id="UP000194141"/>
    </source>
</evidence>
<dbReference type="PANTHER" id="PTHR30524">
    <property type="entry name" value="MANNITOL-1-PHOSPHATE 5-DEHYDROGENASE"/>
    <property type="match status" value="1"/>
</dbReference>
<dbReference type="GO" id="GO:0005829">
    <property type="term" value="C:cytosol"/>
    <property type="evidence" value="ECO:0007669"/>
    <property type="project" value="TreeGrafter"/>
</dbReference>
<dbReference type="Pfam" id="PF01232">
    <property type="entry name" value="Mannitol_dh"/>
    <property type="match status" value="1"/>
</dbReference>
<dbReference type="GO" id="GO:0009026">
    <property type="term" value="F:tagaturonate reductase activity"/>
    <property type="evidence" value="ECO:0007669"/>
    <property type="project" value="UniProtKB-EC"/>
</dbReference>
<dbReference type="AlphaFoldDB" id="A0A1X4XUH4"/>
<dbReference type="RefSeq" id="WP_158090506.1">
    <property type="nucleotide sequence ID" value="NZ_MDSU01000018.1"/>
</dbReference>
<sequence length="371" mass="43868">MANKVTFLQFGTGKFIKGYFDWILSKVDAEVEVFAAYFTPKQQYIDLKNNNCKYNVILKDIDSTQTDTIEVIKDIFFVKDTKTVLKLAHNANFIVSNTTEKGILSKDNEGESYPFILTSFLFEKFKLQNNQTTVIIPLELVLNNGDFLKKSVLKLVKEYFDNNFKAWILKTCEFVNTLVDCIVIKESNLNIEREKYYAFYSSKNSLLENLFSKKNLNIYFTQDIDKIAQIKIRVLNGIHTFLAVTTFLESKSTVYECFMDKNYASLIDEMFYSEILPTIDYDKCFVEDFYIKTLNRFKNHHIEHYLKDIAVNTYEKFYERIAKTIIDYERLYNKKPQILMRAFYNLKKMYPNNDNLNSFERYIESFADEKS</sequence>
<dbReference type="OrthoDB" id="9768714at2"/>